<evidence type="ECO:0000256" key="7">
    <source>
        <dbReference type="ARBA" id="ARBA00023163"/>
    </source>
</evidence>
<dbReference type="Pfam" id="PF01192">
    <property type="entry name" value="RNA_pol_Rpb6"/>
    <property type="match status" value="1"/>
</dbReference>
<evidence type="ECO:0000313" key="13">
    <source>
        <dbReference type="Proteomes" id="UP000248330"/>
    </source>
</evidence>
<evidence type="ECO:0000256" key="8">
    <source>
        <dbReference type="ARBA" id="ARBA00029924"/>
    </source>
</evidence>
<dbReference type="InterPro" id="IPR006110">
    <property type="entry name" value="Pol_omega/Rpo6/RPB6"/>
</dbReference>
<evidence type="ECO:0000256" key="1">
    <source>
        <dbReference type="ARBA" id="ARBA00006711"/>
    </source>
</evidence>
<keyword evidence="6 11" id="KW-0548">Nucleotidyltransferase</keyword>
<dbReference type="HAMAP" id="MF_00366">
    <property type="entry name" value="RNApol_bact_RpoZ"/>
    <property type="match status" value="1"/>
</dbReference>
<sequence>MARVTVEDCLAHIPNHFDLCLVAAKRARQLARGASSQLPWGDHKSTVLTLKEIGAGQIGREVLNESDLPFARDSSGDMILPDPSGDI</sequence>
<keyword evidence="7 11" id="KW-0804">Transcription</keyword>
<evidence type="ECO:0000313" key="12">
    <source>
        <dbReference type="EMBL" id="PXV70509.1"/>
    </source>
</evidence>
<dbReference type="PANTHER" id="PTHR34476">
    <property type="entry name" value="DNA-DIRECTED RNA POLYMERASE SUBUNIT OMEGA"/>
    <property type="match status" value="1"/>
</dbReference>
<comment type="catalytic activity">
    <reaction evidence="10 11">
        <text>RNA(n) + a ribonucleoside 5'-triphosphate = RNA(n+1) + diphosphate</text>
        <dbReference type="Rhea" id="RHEA:21248"/>
        <dbReference type="Rhea" id="RHEA-COMP:14527"/>
        <dbReference type="Rhea" id="RHEA-COMP:17342"/>
        <dbReference type="ChEBI" id="CHEBI:33019"/>
        <dbReference type="ChEBI" id="CHEBI:61557"/>
        <dbReference type="ChEBI" id="CHEBI:140395"/>
        <dbReference type="EC" id="2.7.7.6"/>
    </reaction>
</comment>
<evidence type="ECO:0000256" key="11">
    <source>
        <dbReference type="HAMAP-Rule" id="MF_00366"/>
    </source>
</evidence>
<keyword evidence="13" id="KW-1185">Reference proteome</keyword>
<dbReference type="RefSeq" id="WP_110264165.1">
    <property type="nucleotide sequence ID" value="NZ_CAKZQT010000013.1"/>
</dbReference>
<comment type="function">
    <text evidence="11">Promotes RNA polymerase assembly. Latches the N- and C-terminal regions of the beta' subunit thereby facilitating its interaction with the beta and alpha subunits.</text>
</comment>
<dbReference type="GO" id="GO:0003899">
    <property type="term" value="F:DNA-directed RNA polymerase activity"/>
    <property type="evidence" value="ECO:0007669"/>
    <property type="project" value="UniProtKB-UniRule"/>
</dbReference>
<dbReference type="InterPro" id="IPR003716">
    <property type="entry name" value="DNA-dir_RNA_pol_omega"/>
</dbReference>
<dbReference type="NCBIfam" id="TIGR00690">
    <property type="entry name" value="rpoZ"/>
    <property type="match status" value="1"/>
</dbReference>
<dbReference type="SMART" id="SM01409">
    <property type="entry name" value="RNA_pol_Rpb6"/>
    <property type="match status" value="1"/>
</dbReference>
<dbReference type="OrthoDB" id="9796300at2"/>
<dbReference type="GO" id="GO:0000428">
    <property type="term" value="C:DNA-directed RNA polymerase complex"/>
    <property type="evidence" value="ECO:0007669"/>
    <property type="project" value="UniProtKB-KW"/>
</dbReference>
<dbReference type="GO" id="GO:0006351">
    <property type="term" value="P:DNA-templated transcription"/>
    <property type="evidence" value="ECO:0007669"/>
    <property type="project" value="UniProtKB-UniRule"/>
</dbReference>
<dbReference type="Gene3D" id="3.90.940.10">
    <property type="match status" value="1"/>
</dbReference>
<accession>A0A318EI86</accession>
<dbReference type="InterPro" id="IPR036161">
    <property type="entry name" value="RPB6/omega-like_sf"/>
</dbReference>
<keyword evidence="5 11" id="KW-0808">Transferase</keyword>
<reference evidence="12 13" key="1">
    <citation type="submission" date="2018-04" db="EMBL/GenBank/DDBJ databases">
        <title>Genomic Encyclopedia of Type Strains, Phase IV (KMG-IV): sequencing the most valuable type-strain genomes for metagenomic binning, comparative biology and taxonomic classification.</title>
        <authorList>
            <person name="Goeker M."/>
        </authorList>
    </citation>
    <scope>NUCLEOTIDE SEQUENCE [LARGE SCALE GENOMIC DNA]</scope>
    <source>
        <strain evidence="12 13">DSM 104150</strain>
    </source>
</reference>
<comment type="caution">
    <text evidence="12">The sequence shown here is derived from an EMBL/GenBank/DDBJ whole genome shotgun (WGS) entry which is preliminary data.</text>
</comment>
<protein>
    <recommendedName>
        <fullName evidence="3 11">DNA-directed RNA polymerase subunit omega</fullName>
        <shortName evidence="11">RNAP omega subunit</shortName>
        <ecNumber evidence="2 11">2.7.7.6</ecNumber>
    </recommendedName>
    <alternativeName>
        <fullName evidence="9 11">RNA polymerase omega subunit</fullName>
    </alternativeName>
    <alternativeName>
        <fullName evidence="8 11">Transcriptase subunit omega</fullName>
    </alternativeName>
</protein>
<dbReference type="Proteomes" id="UP000248330">
    <property type="component" value="Unassembled WGS sequence"/>
</dbReference>
<name>A0A318EI86_9GAMM</name>
<evidence type="ECO:0000256" key="2">
    <source>
        <dbReference type="ARBA" id="ARBA00012418"/>
    </source>
</evidence>
<evidence type="ECO:0000256" key="4">
    <source>
        <dbReference type="ARBA" id="ARBA00022478"/>
    </source>
</evidence>
<proteinExistence type="inferred from homology"/>
<keyword evidence="4 11" id="KW-0240">DNA-directed RNA polymerase</keyword>
<dbReference type="GO" id="GO:0003677">
    <property type="term" value="F:DNA binding"/>
    <property type="evidence" value="ECO:0007669"/>
    <property type="project" value="UniProtKB-UniRule"/>
</dbReference>
<gene>
    <name evidence="11" type="primary">rpoZ</name>
    <name evidence="12" type="ORF">C8D93_102368</name>
</gene>
<evidence type="ECO:0000256" key="5">
    <source>
        <dbReference type="ARBA" id="ARBA00022679"/>
    </source>
</evidence>
<dbReference type="SUPFAM" id="SSF63562">
    <property type="entry name" value="RPB6/omega subunit-like"/>
    <property type="match status" value="1"/>
</dbReference>
<evidence type="ECO:0000256" key="3">
    <source>
        <dbReference type="ARBA" id="ARBA00013725"/>
    </source>
</evidence>
<evidence type="ECO:0000256" key="10">
    <source>
        <dbReference type="ARBA" id="ARBA00048552"/>
    </source>
</evidence>
<dbReference type="PANTHER" id="PTHR34476:SF1">
    <property type="entry name" value="DNA-DIRECTED RNA POLYMERASE SUBUNIT OMEGA"/>
    <property type="match status" value="1"/>
</dbReference>
<evidence type="ECO:0000256" key="9">
    <source>
        <dbReference type="ARBA" id="ARBA00030998"/>
    </source>
</evidence>
<comment type="subunit">
    <text evidence="11">The RNAP catalytic core consists of 2 alpha, 1 beta, 1 beta' and 1 omega subunit. When a sigma factor is associated with the core the holoenzyme is formed, which can initiate transcription.</text>
</comment>
<organism evidence="12 13">
    <name type="scientific">Sinimarinibacterium flocculans</name>
    <dbReference type="NCBI Taxonomy" id="985250"/>
    <lineage>
        <taxon>Bacteria</taxon>
        <taxon>Pseudomonadati</taxon>
        <taxon>Pseudomonadota</taxon>
        <taxon>Gammaproteobacteria</taxon>
        <taxon>Nevskiales</taxon>
        <taxon>Nevskiaceae</taxon>
        <taxon>Sinimarinibacterium</taxon>
    </lineage>
</organism>
<dbReference type="EMBL" id="QICN01000002">
    <property type="protein sequence ID" value="PXV70509.1"/>
    <property type="molecule type" value="Genomic_DNA"/>
</dbReference>
<dbReference type="EC" id="2.7.7.6" evidence="2 11"/>
<evidence type="ECO:0000256" key="6">
    <source>
        <dbReference type="ARBA" id="ARBA00022695"/>
    </source>
</evidence>
<dbReference type="AlphaFoldDB" id="A0A318EI86"/>
<comment type="similarity">
    <text evidence="1 11">Belongs to the RNA polymerase subunit omega family.</text>
</comment>